<accession>A0A1G9GXU8</accession>
<name>A0A1G9GXU8_9BACT</name>
<organism evidence="1 2">
    <name type="scientific">Maridesulfovibrio ferrireducens</name>
    <dbReference type="NCBI Taxonomy" id="246191"/>
    <lineage>
        <taxon>Bacteria</taxon>
        <taxon>Pseudomonadati</taxon>
        <taxon>Thermodesulfobacteriota</taxon>
        <taxon>Desulfovibrionia</taxon>
        <taxon>Desulfovibrionales</taxon>
        <taxon>Desulfovibrionaceae</taxon>
        <taxon>Maridesulfovibrio</taxon>
    </lineage>
</organism>
<dbReference type="RefSeq" id="WP_092160537.1">
    <property type="nucleotide sequence ID" value="NZ_FNGA01000003.1"/>
</dbReference>
<sequence>MNNDEKETLKTLMAIAQENGRMATVYSSDNETYTLIKDNIKSISMKNFTVNNCTVMLINFYRIEPEKINIIFDEEFISEGSKINFKA</sequence>
<dbReference type="Proteomes" id="UP000199053">
    <property type="component" value="Unassembled WGS sequence"/>
</dbReference>
<protein>
    <submittedName>
        <fullName evidence="1">Uncharacterized protein</fullName>
    </submittedName>
</protein>
<dbReference type="AlphaFoldDB" id="A0A1G9GXU8"/>
<evidence type="ECO:0000313" key="2">
    <source>
        <dbReference type="Proteomes" id="UP000199053"/>
    </source>
</evidence>
<evidence type="ECO:0000313" key="1">
    <source>
        <dbReference type="EMBL" id="SDL05518.1"/>
    </source>
</evidence>
<gene>
    <name evidence="1" type="ORF">SAMN05660337_1923</name>
</gene>
<proteinExistence type="predicted"/>
<reference evidence="2" key="1">
    <citation type="submission" date="2016-10" db="EMBL/GenBank/DDBJ databases">
        <authorList>
            <person name="Varghese N."/>
            <person name="Submissions S."/>
        </authorList>
    </citation>
    <scope>NUCLEOTIDE SEQUENCE [LARGE SCALE GENOMIC DNA]</scope>
    <source>
        <strain evidence="2">DSM 16995</strain>
    </source>
</reference>
<keyword evidence="2" id="KW-1185">Reference proteome</keyword>
<dbReference type="EMBL" id="FNGA01000003">
    <property type="protein sequence ID" value="SDL05518.1"/>
    <property type="molecule type" value="Genomic_DNA"/>
</dbReference>